<dbReference type="RefSeq" id="WP_379487979.1">
    <property type="nucleotide sequence ID" value="NZ_JBHLWK010000015.1"/>
</dbReference>
<protein>
    <recommendedName>
        <fullName evidence="9">8-amino-7-ketopelargonate synthase</fullName>
        <ecNumber evidence="9">2.3.1.47</ecNumber>
    </recommendedName>
</protein>
<dbReference type="EMBL" id="JBHLWK010000015">
    <property type="protein sequence ID" value="MFC0205249.1"/>
    <property type="molecule type" value="Genomic_DNA"/>
</dbReference>
<comment type="caution">
    <text evidence="11">The sequence shown here is derived from an EMBL/GenBank/DDBJ whole genome shotgun (WGS) entry which is preliminary data.</text>
</comment>
<evidence type="ECO:0000256" key="7">
    <source>
        <dbReference type="ARBA" id="ARBA00022898"/>
    </source>
</evidence>
<dbReference type="PANTHER" id="PTHR13693:SF100">
    <property type="entry name" value="8-AMINO-7-OXONONANOATE SYNTHASE"/>
    <property type="match status" value="1"/>
</dbReference>
<dbReference type="EC" id="2.3.1.47" evidence="9"/>
<keyword evidence="5 9" id="KW-0808">Transferase</keyword>
<dbReference type="InterPro" id="IPR050087">
    <property type="entry name" value="AON_synthase_class-II"/>
</dbReference>
<keyword evidence="11" id="KW-0012">Acyltransferase</keyword>
<keyword evidence="6" id="KW-0093">Biotin biosynthesis</keyword>
<keyword evidence="12" id="KW-1185">Reference proteome</keyword>
<dbReference type="Pfam" id="PF00155">
    <property type="entry name" value="Aminotran_1_2"/>
    <property type="match status" value="1"/>
</dbReference>
<evidence type="ECO:0000313" key="11">
    <source>
        <dbReference type="EMBL" id="MFC0205249.1"/>
    </source>
</evidence>
<dbReference type="InterPro" id="IPR001917">
    <property type="entry name" value="Aminotrans_II_pyridoxalP_BS"/>
</dbReference>
<dbReference type="NCBIfam" id="TIGR00858">
    <property type="entry name" value="bioF"/>
    <property type="match status" value="1"/>
</dbReference>
<feature type="domain" description="Aminotransferase class I/classII large" evidence="10">
    <location>
        <begin position="42"/>
        <end position="383"/>
    </location>
</feature>
<evidence type="ECO:0000313" key="12">
    <source>
        <dbReference type="Proteomes" id="UP001589798"/>
    </source>
</evidence>
<comment type="function">
    <text evidence="9">Catalyzes the decarboxylative condensation of pimeloyl-[acyl-carrier protein] and L-alanine to produce 8-amino-7-oxononanoate (AON), [acyl-carrier protein], and carbon dioxide.</text>
</comment>
<evidence type="ECO:0000256" key="4">
    <source>
        <dbReference type="ARBA" id="ARBA00011738"/>
    </source>
</evidence>
<comment type="subunit">
    <text evidence="4 9">Homodimer.</text>
</comment>
<dbReference type="Gene3D" id="3.90.1150.10">
    <property type="entry name" value="Aspartate Aminotransferase, domain 1"/>
    <property type="match status" value="1"/>
</dbReference>
<dbReference type="GO" id="GO:0008710">
    <property type="term" value="F:8-amino-7-oxononanoate synthase activity"/>
    <property type="evidence" value="ECO:0007669"/>
    <property type="project" value="UniProtKB-EC"/>
</dbReference>
<gene>
    <name evidence="11" type="primary">bioF</name>
    <name evidence="11" type="ORF">ACFFJC_13325</name>
</gene>
<comment type="cofactor">
    <cofactor evidence="1 9">
        <name>pyridoxal 5'-phosphate</name>
        <dbReference type="ChEBI" id="CHEBI:597326"/>
    </cofactor>
</comment>
<accession>A0ABV6CXY0</accession>
<dbReference type="PANTHER" id="PTHR13693">
    <property type="entry name" value="CLASS II AMINOTRANSFERASE/8-AMINO-7-OXONONANOATE SYNTHASE"/>
    <property type="match status" value="1"/>
</dbReference>
<dbReference type="PROSITE" id="PS00599">
    <property type="entry name" value="AA_TRANSFER_CLASS_2"/>
    <property type="match status" value="1"/>
</dbReference>
<name>A0ABV6CXY0_9SPHN</name>
<evidence type="ECO:0000256" key="3">
    <source>
        <dbReference type="ARBA" id="ARBA00010008"/>
    </source>
</evidence>
<sequence length="387" mass="39994">MSRLDSHLEAALARIAQAGQRRRLRPAAMLPGGRVERDGRALLDFSSNDYLGLARHPLLAERAAQWARQVGSGSGASRLVTGTHPAHLALEARIAAFKHCEAALLFASGWQANAAVIPALLAAMPGAAVFTDRLVHASMHAGLAMAGVRQHRFRHNDLDHLEALLADKGAAAPARLILTESVFSMDGDRADVARLAAIAERHDAALFIDEAHATGVLGPEGRGLSALVPGRVDLVMGTFSKALGGFGAYVAGSQVLIDYLVNAASGFVFTTAPPPAVLGAIDAALDLVPGMDAERAHLDALGERLRAGLARLGLDHGASSTQIVPAVIGAEDRAMALSARLEAAGFLASAIRPPTVPPGTSRLRIALRAGHAAGDVDALLAAIGAAL</sequence>
<dbReference type="InterPro" id="IPR004839">
    <property type="entry name" value="Aminotransferase_I/II_large"/>
</dbReference>
<comment type="similarity">
    <text evidence="3 9">Belongs to the class-II pyridoxal-phosphate-dependent aminotransferase family. BioF subfamily.</text>
</comment>
<dbReference type="InterPro" id="IPR004723">
    <property type="entry name" value="AONS_Archaea/Proteobacteria"/>
</dbReference>
<dbReference type="Proteomes" id="UP001589798">
    <property type="component" value="Unassembled WGS sequence"/>
</dbReference>
<comment type="catalytic activity">
    <reaction evidence="8 9">
        <text>6-carboxyhexanoyl-[ACP] + L-alanine + H(+) = (8S)-8-amino-7-oxononanoate + holo-[ACP] + CO2</text>
        <dbReference type="Rhea" id="RHEA:42288"/>
        <dbReference type="Rhea" id="RHEA-COMP:9685"/>
        <dbReference type="Rhea" id="RHEA-COMP:9955"/>
        <dbReference type="ChEBI" id="CHEBI:15378"/>
        <dbReference type="ChEBI" id="CHEBI:16526"/>
        <dbReference type="ChEBI" id="CHEBI:57972"/>
        <dbReference type="ChEBI" id="CHEBI:64479"/>
        <dbReference type="ChEBI" id="CHEBI:78846"/>
        <dbReference type="ChEBI" id="CHEBI:149468"/>
        <dbReference type="EC" id="2.3.1.47"/>
    </reaction>
</comment>
<dbReference type="SUPFAM" id="SSF53383">
    <property type="entry name" value="PLP-dependent transferases"/>
    <property type="match status" value="1"/>
</dbReference>
<comment type="pathway">
    <text evidence="2 9">Cofactor biosynthesis; biotin biosynthesis.</text>
</comment>
<evidence type="ECO:0000259" key="10">
    <source>
        <dbReference type="Pfam" id="PF00155"/>
    </source>
</evidence>
<dbReference type="InterPro" id="IPR015424">
    <property type="entry name" value="PyrdxlP-dep_Trfase"/>
</dbReference>
<evidence type="ECO:0000256" key="1">
    <source>
        <dbReference type="ARBA" id="ARBA00001933"/>
    </source>
</evidence>
<evidence type="ECO:0000256" key="9">
    <source>
        <dbReference type="RuleBase" id="RU003693"/>
    </source>
</evidence>
<proteinExistence type="inferred from homology"/>
<evidence type="ECO:0000256" key="6">
    <source>
        <dbReference type="ARBA" id="ARBA00022756"/>
    </source>
</evidence>
<evidence type="ECO:0000256" key="5">
    <source>
        <dbReference type="ARBA" id="ARBA00022679"/>
    </source>
</evidence>
<dbReference type="InterPro" id="IPR015422">
    <property type="entry name" value="PyrdxlP-dep_Trfase_small"/>
</dbReference>
<reference evidence="11 12" key="1">
    <citation type="submission" date="2024-09" db="EMBL/GenBank/DDBJ databases">
        <authorList>
            <person name="Sun Q."/>
            <person name="Mori K."/>
        </authorList>
    </citation>
    <scope>NUCLEOTIDE SEQUENCE [LARGE SCALE GENOMIC DNA]</scope>
    <source>
        <strain evidence="11 12">CCM 7706</strain>
    </source>
</reference>
<dbReference type="CDD" id="cd06454">
    <property type="entry name" value="KBL_like"/>
    <property type="match status" value="1"/>
</dbReference>
<evidence type="ECO:0000256" key="8">
    <source>
        <dbReference type="ARBA" id="ARBA00047715"/>
    </source>
</evidence>
<keyword evidence="7 9" id="KW-0663">Pyridoxal phosphate</keyword>
<dbReference type="Gene3D" id="3.40.640.10">
    <property type="entry name" value="Type I PLP-dependent aspartate aminotransferase-like (Major domain)"/>
    <property type="match status" value="1"/>
</dbReference>
<evidence type="ECO:0000256" key="2">
    <source>
        <dbReference type="ARBA" id="ARBA00004746"/>
    </source>
</evidence>
<dbReference type="InterPro" id="IPR015421">
    <property type="entry name" value="PyrdxlP-dep_Trfase_major"/>
</dbReference>
<organism evidence="11 12">
    <name type="scientific">Novosphingobium soli</name>
    <dbReference type="NCBI Taxonomy" id="574956"/>
    <lineage>
        <taxon>Bacteria</taxon>
        <taxon>Pseudomonadati</taxon>
        <taxon>Pseudomonadota</taxon>
        <taxon>Alphaproteobacteria</taxon>
        <taxon>Sphingomonadales</taxon>
        <taxon>Sphingomonadaceae</taxon>
        <taxon>Novosphingobium</taxon>
    </lineage>
</organism>